<sequence length="87" mass="9701">MDCEGLSSSGHEWNKDPSVLRDDYNNTGIATRKRMEIAAQCPPKEPDPFLFVSSRISLFSVGRRSKISFQRSPIRHSIIGILGKIPG</sequence>
<organism evidence="1 2">
    <name type="scientific">Canavalia gladiata</name>
    <name type="common">Sword bean</name>
    <name type="synonym">Dolichos gladiatus</name>
    <dbReference type="NCBI Taxonomy" id="3824"/>
    <lineage>
        <taxon>Eukaryota</taxon>
        <taxon>Viridiplantae</taxon>
        <taxon>Streptophyta</taxon>
        <taxon>Embryophyta</taxon>
        <taxon>Tracheophyta</taxon>
        <taxon>Spermatophyta</taxon>
        <taxon>Magnoliopsida</taxon>
        <taxon>eudicotyledons</taxon>
        <taxon>Gunneridae</taxon>
        <taxon>Pentapetalae</taxon>
        <taxon>rosids</taxon>
        <taxon>fabids</taxon>
        <taxon>Fabales</taxon>
        <taxon>Fabaceae</taxon>
        <taxon>Papilionoideae</taxon>
        <taxon>50 kb inversion clade</taxon>
        <taxon>NPAAA clade</taxon>
        <taxon>indigoferoid/millettioid clade</taxon>
        <taxon>Phaseoleae</taxon>
        <taxon>Canavalia</taxon>
    </lineage>
</organism>
<protein>
    <submittedName>
        <fullName evidence="1">Uncharacterized protein</fullName>
    </submittedName>
</protein>
<name>A0AAN9MU32_CANGL</name>
<gene>
    <name evidence="1" type="ORF">VNO77_02995</name>
</gene>
<dbReference type="Proteomes" id="UP001367508">
    <property type="component" value="Unassembled WGS sequence"/>
</dbReference>
<proteinExistence type="predicted"/>
<dbReference type="EMBL" id="JAYMYQ010000001">
    <property type="protein sequence ID" value="KAK7360974.1"/>
    <property type="molecule type" value="Genomic_DNA"/>
</dbReference>
<dbReference type="AlphaFoldDB" id="A0AAN9MU32"/>
<accession>A0AAN9MU32</accession>
<evidence type="ECO:0000313" key="2">
    <source>
        <dbReference type="Proteomes" id="UP001367508"/>
    </source>
</evidence>
<comment type="caution">
    <text evidence="1">The sequence shown here is derived from an EMBL/GenBank/DDBJ whole genome shotgun (WGS) entry which is preliminary data.</text>
</comment>
<evidence type="ECO:0000313" key="1">
    <source>
        <dbReference type="EMBL" id="KAK7360974.1"/>
    </source>
</evidence>
<keyword evidence="2" id="KW-1185">Reference proteome</keyword>
<reference evidence="1 2" key="1">
    <citation type="submission" date="2024-01" db="EMBL/GenBank/DDBJ databases">
        <title>The genomes of 5 underutilized Papilionoideae crops provide insights into root nodulation and disease resistanc.</title>
        <authorList>
            <person name="Jiang F."/>
        </authorList>
    </citation>
    <scope>NUCLEOTIDE SEQUENCE [LARGE SCALE GENOMIC DNA]</scope>
    <source>
        <strain evidence="1">LVBAO_FW01</strain>
        <tissue evidence="1">Leaves</tissue>
    </source>
</reference>